<feature type="chain" id="PRO_5043784722" description="Cathepsin propeptide inhibitor domain-containing protein" evidence="1">
    <location>
        <begin position="17"/>
        <end position="96"/>
    </location>
</feature>
<feature type="signal peptide" evidence="1">
    <location>
        <begin position="1"/>
        <end position="16"/>
    </location>
</feature>
<evidence type="ECO:0000313" key="3">
    <source>
        <dbReference type="EMBL" id="CAH2106305.1"/>
    </source>
</evidence>
<dbReference type="Pfam" id="PF08246">
    <property type="entry name" value="Inhibitor_I29"/>
    <property type="match status" value="1"/>
</dbReference>
<proteinExistence type="predicted"/>
<dbReference type="InterPro" id="IPR038765">
    <property type="entry name" value="Papain-like_cys_pep_sf"/>
</dbReference>
<comment type="caution">
    <text evidence="3">The sequence shown here is derived from an EMBL/GenBank/DDBJ whole genome shotgun (WGS) entry which is preliminary data.</text>
</comment>
<dbReference type="Proteomes" id="UP001153954">
    <property type="component" value="Unassembled WGS sequence"/>
</dbReference>
<dbReference type="Gene3D" id="1.10.287.2250">
    <property type="match status" value="1"/>
</dbReference>
<sequence length="96" mass="11296">MRFIICILLFVVATMASISYPYYDLNDAPALFEKFIIEHNRHYKNRYDKLIHYKAFVKSLIDINQNNAAQSGAMFDINEFADYTPEETENLFGFKL</sequence>
<evidence type="ECO:0000313" key="4">
    <source>
        <dbReference type="Proteomes" id="UP001153954"/>
    </source>
</evidence>
<evidence type="ECO:0000259" key="2">
    <source>
        <dbReference type="SMART" id="SM00848"/>
    </source>
</evidence>
<feature type="domain" description="Cathepsin propeptide inhibitor" evidence="2">
    <location>
        <begin position="32"/>
        <end position="88"/>
    </location>
</feature>
<protein>
    <recommendedName>
        <fullName evidence="2">Cathepsin propeptide inhibitor domain-containing protein</fullName>
    </recommendedName>
</protein>
<dbReference type="SUPFAM" id="SSF54001">
    <property type="entry name" value="Cysteine proteinases"/>
    <property type="match status" value="1"/>
</dbReference>
<name>A0AAU9V6B0_EUPED</name>
<dbReference type="SMART" id="SM00848">
    <property type="entry name" value="Inhibitor_I29"/>
    <property type="match status" value="1"/>
</dbReference>
<gene>
    <name evidence="3" type="ORF">EEDITHA_LOCUS20454</name>
</gene>
<dbReference type="InterPro" id="IPR013201">
    <property type="entry name" value="Prot_inhib_I29"/>
</dbReference>
<keyword evidence="4" id="KW-1185">Reference proteome</keyword>
<organism evidence="3 4">
    <name type="scientific">Euphydryas editha</name>
    <name type="common">Edith's checkerspot</name>
    <dbReference type="NCBI Taxonomy" id="104508"/>
    <lineage>
        <taxon>Eukaryota</taxon>
        <taxon>Metazoa</taxon>
        <taxon>Ecdysozoa</taxon>
        <taxon>Arthropoda</taxon>
        <taxon>Hexapoda</taxon>
        <taxon>Insecta</taxon>
        <taxon>Pterygota</taxon>
        <taxon>Neoptera</taxon>
        <taxon>Endopterygota</taxon>
        <taxon>Lepidoptera</taxon>
        <taxon>Glossata</taxon>
        <taxon>Ditrysia</taxon>
        <taxon>Papilionoidea</taxon>
        <taxon>Nymphalidae</taxon>
        <taxon>Nymphalinae</taxon>
        <taxon>Euphydryas</taxon>
    </lineage>
</organism>
<evidence type="ECO:0000256" key="1">
    <source>
        <dbReference type="SAM" id="SignalP"/>
    </source>
</evidence>
<reference evidence="3" key="1">
    <citation type="submission" date="2022-03" db="EMBL/GenBank/DDBJ databases">
        <authorList>
            <person name="Tunstrom K."/>
        </authorList>
    </citation>
    <scope>NUCLEOTIDE SEQUENCE</scope>
</reference>
<accession>A0AAU9V6B0</accession>
<keyword evidence="1" id="KW-0732">Signal</keyword>
<dbReference type="AlphaFoldDB" id="A0AAU9V6B0"/>
<dbReference type="EMBL" id="CAKOGL010000029">
    <property type="protein sequence ID" value="CAH2106305.1"/>
    <property type="molecule type" value="Genomic_DNA"/>
</dbReference>